<protein>
    <submittedName>
        <fullName evidence="1">Uncharacterized protein</fullName>
    </submittedName>
</protein>
<dbReference type="EMBL" id="JACXVP010000010">
    <property type="protein sequence ID" value="KAG5582142.1"/>
    <property type="molecule type" value="Genomic_DNA"/>
</dbReference>
<name>A0A9J5X4J9_SOLCO</name>
<comment type="caution">
    <text evidence="1">The sequence shown here is derived from an EMBL/GenBank/DDBJ whole genome shotgun (WGS) entry which is preliminary data.</text>
</comment>
<organism evidence="1 2">
    <name type="scientific">Solanum commersonii</name>
    <name type="common">Commerson's wild potato</name>
    <name type="synonym">Commerson's nightshade</name>
    <dbReference type="NCBI Taxonomy" id="4109"/>
    <lineage>
        <taxon>Eukaryota</taxon>
        <taxon>Viridiplantae</taxon>
        <taxon>Streptophyta</taxon>
        <taxon>Embryophyta</taxon>
        <taxon>Tracheophyta</taxon>
        <taxon>Spermatophyta</taxon>
        <taxon>Magnoliopsida</taxon>
        <taxon>eudicotyledons</taxon>
        <taxon>Gunneridae</taxon>
        <taxon>Pentapetalae</taxon>
        <taxon>asterids</taxon>
        <taxon>lamiids</taxon>
        <taxon>Solanales</taxon>
        <taxon>Solanaceae</taxon>
        <taxon>Solanoideae</taxon>
        <taxon>Solaneae</taxon>
        <taxon>Solanum</taxon>
    </lineage>
</organism>
<gene>
    <name evidence="1" type="ORF">H5410_052769</name>
</gene>
<accession>A0A9J5X4J9</accession>
<reference evidence="1 2" key="1">
    <citation type="submission" date="2020-09" db="EMBL/GenBank/DDBJ databases">
        <title>De no assembly of potato wild relative species, Solanum commersonii.</title>
        <authorList>
            <person name="Cho K."/>
        </authorList>
    </citation>
    <scope>NUCLEOTIDE SEQUENCE [LARGE SCALE GENOMIC DNA]</scope>
    <source>
        <strain evidence="1">LZ3.2</strain>
        <tissue evidence="1">Leaf</tissue>
    </source>
</reference>
<keyword evidence="2" id="KW-1185">Reference proteome</keyword>
<dbReference type="AlphaFoldDB" id="A0A9J5X4J9"/>
<proteinExistence type="predicted"/>
<dbReference type="Proteomes" id="UP000824120">
    <property type="component" value="Chromosome 10"/>
</dbReference>
<evidence type="ECO:0000313" key="2">
    <source>
        <dbReference type="Proteomes" id="UP000824120"/>
    </source>
</evidence>
<sequence length="171" mass="18564">MEPKLDMVDTLQAPTRNHSKRTSGKWLYREGGREPVLDWCVFETNIDNYFEAASAVCILSFWSSNLSFSPTSVSSTRTTFPSSGLSAFCDPVNFANMTNVIPPRMLFAHLKAITEVLNTNGGRPLASTNSTPLRGGLFGVSKFGSIFFLNLIKPLDNAVPTSPAANPTAAN</sequence>
<evidence type="ECO:0000313" key="1">
    <source>
        <dbReference type="EMBL" id="KAG5582142.1"/>
    </source>
</evidence>